<evidence type="ECO:0000313" key="3">
    <source>
        <dbReference type="EMBL" id="QHH11215.1"/>
    </source>
</evidence>
<dbReference type="EMBL" id="DACQKT010000084">
    <property type="protein sequence ID" value="HAS6680811.1"/>
    <property type="molecule type" value="Genomic_DNA"/>
</dbReference>
<dbReference type="Proteomes" id="UP000464718">
    <property type="component" value="Chromosome ii"/>
</dbReference>
<organism evidence="4 5">
    <name type="scientific">Vibrio parahaemolyticus</name>
    <dbReference type="NCBI Taxonomy" id="670"/>
    <lineage>
        <taxon>Bacteria</taxon>
        <taxon>Pseudomonadati</taxon>
        <taxon>Pseudomonadota</taxon>
        <taxon>Gammaproteobacteria</taxon>
        <taxon>Vibrionales</taxon>
        <taxon>Vibrionaceae</taxon>
        <taxon>Vibrio</taxon>
    </lineage>
</organism>
<evidence type="ECO:0000313" key="2">
    <source>
        <dbReference type="EMBL" id="HAS6680811.1"/>
    </source>
</evidence>
<name>A0A7Z2RMN9_VIBPH</name>
<sequence length="31" mass="3606">MVLANWTFTVLQHRRQARTENGTNGAYKTIK</sequence>
<dbReference type="EMBL" id="DACQKT010000003">
    <property type="protein sequence ID" value="HAS6677112.1"/>
    <property type="molecule type" value="Genomic_DNA"/>
</dbReference>
<evidence type="ECO:0000313" key="1">
    <source>
        <dbReference type="EMBL" id="HAS6677112.1"/>
    </source>
</evidence>
<proteinExistence type="predicted"/>
<dbReference type="Proteomes" id="UP000321504">
    <property type="component" value="Unassembled WGS sequence"/>
</dbReference>
<reference evidence="3 6" key="2">
    <citation type="submission" date="2018-12" db="EMBL/GenBank/DDBJ databases">
        <title>Genomic insights into the evolutionary origins and pathogenicity of five Vibrio parahaemolyticus strains isolated from the shrimp with acute hepatopancreatic necrosis disease (AHPND).</title>
        <authorList>
            <person name="Yang Q."/>
            <person name="Dong X."/>
            <person name="Xie G."/>
            <person name="Fu S."/>
            <person name="Zou P."/>
            <person name="Sun J."/>
            <person name="Wang Y."/>
            <person name="Huang J."/>
        </authorList>
    </citation>
    <scope>NUCLEOTIDE SEQUENCE [LARGE SCALE GENOMIC DNA]</scope>
    <source>
        <strain evidence="3 6">20160303005-1</strain>
    </source>
</reference>
<evidence type="ECO:0000313" key="6">
    <source>
        <dbReference type="Proteomes" id="UP000464718"/>
    </source>
</evidence>
<dbReference type="EMBL" id="CP034299">
    <property type="protein sequence ID" value="QHH11215.1"/>
    <property type="molecule type" value="Genomic_DNA"/>
</dbReference>
<reference evidence="1" key="1">
    <citation type="journal article" date="2018" name="Genome Biol.">
        <title>SKESA: strategic k-mer extension for scrupulous assemblies.</title>
        <authorList>
            <person name="Souvorov A."/>
            <person name="Agarwala R."/>
            <person name="Lipman D.J."/>
        </authorList>
    </citation>
    <scope>NUCLEOTIDE SEQUENCE</scope>
    <source>
        <strain evidence="1">1930</strain>
    </source>
</reference>
<reference evidence="1" key="4">
    <citation type="submission" date="2019-12" db="EMBL/GenBank/DDBJ databases">
        <authorList>
            <consortium name="NCBI Pathogen Detection Project"/>
        </authorList>
    </citation>
    <scope>NUCLEOTIDE SEQUENCE</scope>
    <source>
        <strain evidence="1">1930</strain>
    </source>
</reference>
<gene>
    <name evidence="3" type="ORF">EHC69_18045</name>
    <name evidence="4" type="ORF">FVP01_05110</name>
    <name evidence="1" type="ORF">I7278_09865</name>
    <name evidence="2" type="ORF">I7278_29065</name>
</gene>
<protein>
    <submittedName>
        <fullName evidence="4">Uncharacterized protein</fullName>
    </submittedName>
</protein>
<dbReference type="EMBL" id="VRMQ01000001">
    <property type="protein sequence ID" value="TXN18365.1"/>
    <property type="molecule type" value="Genomic_DNA"/>
</dbReference>
<reference evidence="4 5" key="3">
    <citation type="submission" date="2019-08" db="EMBL/GenBank/DDBJ databases">
        <title>Emerging of two pre-pandemic pathogenic O4:KUT lineages of Vibrio parahaemolyticus in coastal eastern China.</title>
        <authorList>
            <person name="Yu H."/>
        </authorList>
    </citation>
    <scope>NUCLEOTIDE SEQUENCE [LARGE SCALE GENOMIC DNA]</scope>
    <source>
        <strain evidence="4 5">HZ17-383</strain>
    </source>
</reference>
<accession>A0A7Z2RMN9</accession>
<evidence type="ECO:0000313" key="4">
    <source>
        <dbReference type="EMBL" id="TXN18365.1"/>
    </source>
</evidence>
<evidence type="ECO:0000313" key="5">
    <source>
        <dbReference type="Proteomes" id="UP000321504"/>
    </source>
</evidence>
<dbReference type="AlphaFoldDB" id="A0A7Z2RMN9"/>
<dbReference type="Proteomes" id="UP000856022">
    <property type="component" value="Unassembled WGS sequence"/>
</dbReference>